<feature type="compositionally biased region" description="Basic and acidic residues" evidence="1">
    <location>
        <begin position="121"/>
        <end position="135"/>
    </location>
</feature>
<name>A0A1G9M7W5_9FIRM</name>
<dbReference type="STRING" id="1121325.SAMN04515677_103114"/>
<sequence length="155" mass="18030">MKKSLIALSVVSLLGLGAFTVQANASDQNAPSNNSIKEITDNSNRGNGSQKQKNNMCKNLTEEQQKLIEKGYNELTQEEKDMYDKYHQNHKKDLSEEELNKYYQIVDKVYKYMDEDFKSQVKERREQRKLHREEMQNNFNKGNSQGKGRGKNSCK</sequence>
<accession>A0A1G9M7W5</accession>
<dbReference type="RefSeq" id="WP_092724826.1">
    <property type="nucleotide sequence ID" value="NZ_FNGW01000003.1"/>
</dbReference>
<feature type="chain" id="PRO_5011730295" description="DUF2680 domain-containing protein" evidence="2">
    <location>
        <begin position="24"/>
        <end position="155"/>
    </location>
</feature>
<keyword evidence="4" id="KW-1185">Reference proteome</keyword>
<feature type="region of interest" description="Disordered" evidence="1">
    <location>
        <begin position="121"/>
        <end position="155"/>
    </location>
</feature>
<evidence type="ECO:0000313" key="4">
    <source>
        <dbReference type="Proteomes" id="UP000199068"/>
    </source>
</evidence>
<dbReference type="EMBL" id="FNGW01000003">
    <property type="protein sequence ID" value="SDL70308.1"/>
    <property type="molecule type" value="Genomic_DNA"/>
</dbReference>
<gene>
    <name evidence="3" type="ORF">SAMN04515677_103114</name>
</gene>
<feature type="compositionally biased region" description="Polar residues" evidence="1">
    <location>
        <begin position="136"/>
        <end position="146"/>
    </location>
</feature>
<protein>
    <recommendedName>
        <fullName evidence="5">DUF2680 domain-containing protein</fullName>
    </recommendedName>
</protein>
<dbReference type="AlphaFoldDB" id="A0A1G9M7W5"/>
<proteinExistence type="predicted"/>
<feature type="signal peptide" evidence="2">
    <location>
        <begin position="1"/>
        <end position="23"/>
    </location>
</feature>
<evidence type="ECO:0000256" key="2">
    <source>
        <dbReference type="SAM" id="SignalP"/>
    </source>
</evidence>
<evidence type="ECO:0000256" key="1">
    <source>
        <dbReference type="SAM" id="MobiDB-lite"/>
    </source>
</evidence>
<dbReference type="Proteomes" id="UP000199068">
    <property type="component" value="Unassembled WGS sequence"/>
</dbReference>
<evidence type="ECO:0000313" key="3">
    <source>
        <dbReference type="EMBL" id="SDL70308.1"/>
    </source>
</evidence>
<organism evidence="3 4">
    <name type="scientific">Romboutsia lituseburensis DSM 797</name>
    <dbReference type="NCBI Taxonomy" id="1121325"/>
    <lineage>
        <taxon>Bacteria</taxon>
        <taxon>Bacillati</taxon>
        <taxon>Bacillota</taxon>
        <taxon>Clostridia</taxon>
        <taxon>Peptostreptococcales</taxon>
        <taxon>Peptostreptococcaceae</taxon>
        <taxon>Romboutsia</taxon>
    </lineage>
</organism>
<feature type="region of interest" description="Disordered" evidence="1">
    <location>
        <begin position="26"/>
        <end position="54"/>
    </location>
</feature>
<keyword evidence="2" id="KW-0732">Signal</keyword>
<reference evidence="3 4" key="1">
    <citation type="submission" date="2016-10" db="EMBL/GenBank/DDBJ databases">
        <authorList>
            <person name="de Groot N.N."/>
        </authorList>
    </citation>
    <scope>NUCLEOTIDE SEQUENCE [LARGE SCALE GENOMIC DNA]</scope>
    <source>
        <strain evidence="3 4">DSM 797</strain>
    </source>
</reference>
<evidence type="ECO:0008006" key="5">
    <source>
        <dbReference type="Google" id="ProtNLM"/>
    </source>
</evidence>